<keyword evidence="1" id="KW-0472">Membrane</keyword>
<accession>A0A5N6DK10</accession>
<protein>
    <submittedName>
        <fullName evidence="2">Uncharacterized protein</fullName>
    </submittedName>
</protein>
<organism evidence="2 3">
    <name type="scientific">Aspergillus parasiticus</name>
    <dbReference type="NCBI Taxonomy" id="5067"/>
    <lineage>
        <taxon>Eukaryota</taxon>
        <taxon>Fungi</taxon>
        <taxon>Dikarya</taxon>
        <taxon>Ascomycota</taxon>
        <taxon>Pezizomycotina</taxon>
        <taxon>Eurotiomycetes</taxon>
        <taxon>Eurotiomycetidae</taxon>
        <taxon>Eurotiales</taxon>
        <taxon>Aspergillaceae</taxon>
        <taxon>Aspergillus</taxon>
        <taxon>Aspergillus subgen. Circumdati</taxon>
    </lineage>
</organism>
<dbReference type="AlphaFoldDB" id="A0A5N6DK10"/>
<evidence type="ECO:0000313" key="3">
    <source>
        <dbReference type="Proteomes" id="UP000326532"/>
    </source>
</evidence>
<keyword evidence="1" id="KW-1133">Transmembrane helix</keyword>
<keyword evidence="3" id="KW-1185">Reference proteome</keyword>
<sequence length="68" mass="7771">MMSMIDQMLFRVIHALHRDDLVLTRYGSPFRAHFRVVVYLRYGTFRVIPLTVLTGIASYAIVGSVVAE</sequence>
<feature type="transmembrane region" description="Helical" evidence="1">
    <location>
        <begin position="47"/>
        <end position="67"/>
    </location>
</feature>
<dbReference type="Proteomes" id="UP000326532">
    <property type="component" value="Unassembled WGS sequence"/>
</dbReference>
<dbReference type="VEuPathDB" id="FungiDB:BDV34DRAFT_196748"/>
<dbReference type="EMBL" id="ML734976">
    <property type="protein sequence ID" value="KAB8204853.1"/>
    <property type="molecule type" value="Genomic_DNA"/>
</dbReference>
<name>A0A5N6DK10_ASPPA</name>
<reference evidence="2 3" key="1">
    <citation type="submission" date="2019-04" db="EMBL/GenBank/DDBJ databases">
        <title>Fungal friends and foes A comparative genomics study of 23 Aspergillus species from section Flavi.</title>
        <authorList>
            <consortium name="DOE Joint Genome Institute"/>
            <person name="Kjaerbolling I."/>
            <person name="Vesth T.C."/>
            <person name="Frisvad J.C."/>
            <person name="Nybo J.L."/>
            <person name="Theobald S."/>
            <person name="Kildgaard S."/>
            <person name="Petersen T.I."/>
            <person name="Kuo A."/>
            <person name="Sato A."/>
            <person name="Lyhne E.K."/>
            <person name="Kogle M.E."/>
            <person name="Wiebenga A."/>
            <person name="Kun R.S."/>
            <person name="Lubbers R.J."/>
            <person name="Makela M.R."/>
            <person name="Barry K."/>
            <person name="Chovatia M."/>
            <person name="Clum A."/>
            <person name="Daum C."/>
            <person name="Haridas S."/>
            <person name="He G."/>
            <person name="LaButti K."/>
            <person name="Lipzen A."/>
            <person name="Mondo S."/>
            <person name="Pangilinan J."/>
            <person name="Riley R."/>
            <person name="Salamov A."/>
            <person name="Simmons B.A."/>
            <person name="Magnuson J.K."/>
            <person name="Henrissat B."/>
            <person name="Mortensen U.H."/>
            <person name="Larsen T.O."/>
            <person name="De vries R.P."/>
            <person name="Grigoriev I.V."/>
            <person name="Machida M."/>
            <person name="Baker S.E."/>
            <person name="Andersen M.R."/>
        </authorList>
    </citation>
    <scope>NUCLEOTIDE SEQUENCE [LARGE SCALE GENOMIC DNA]</scope>
    <source>
        <strain evidence="2 3">CBS 117618</strain>
    </source>
</reference>
<keyword evidence="1" id="KW-0812">Transmembrane</keyword>
<gene>
    <name evidence="2" type="ORF">BDV34DRAFT_196748</name>
</gene>
<evidence type="ECO:0000313" key="2">
    <source>
        <dbReference type="EMBL" id="KAB8204853.1"/>
    </source>
</evidence>
<proteinExistence type="predicted"/>
<evidence type="ECO:0000256" key="1">
    <source>
        <dbReference type="SAM" id="Phobius"/>
    </source>
</evidence>